<dbReference type="InterPro" id="IPR052035">
    <property type="entry name" value="ZnF_BED_domain_contain"/>
</dbReference>
<evidence type="ECO:0000313" key="2">
    <source>
        <dbReference type="Proteomes" id="UP000235145"/>
    </source>
</evidence>
<dbReference type="PANTHER" id="PTHR46481">
    <property type="entry name" value="ZINC FINGER BED DOMAIN-CONTAINING PROTEIN 4"/>
    <property type="match status" value="1"/>
</dbReference>
<gene>
    <name evidence="1" type="ORF">LSAT_V11C700368540</name>
</gene>
<reference evidence="1 2" key="1">
    <citation type="journal article" date="2017" name="Nat. Commun.">
        <title>Genome assembly with in vitro proximity ligation data and whole-genome triplication in lettuce.</title>
        <authorList>
            <person name="Reyes-Chin-Wo S."/>
            <person name="Wang Z."/>
            <person name="Yang X."/>
            <person name="Kozik A."/>
            <person name="Arikit S."/>
            <person name="Song C."/>
            <person name="Xia L."/>
            <person name="Froenicke L."/>
            <person name="Lavelle D.O."/>
            <person name="Truco M.J."/>
            <person name="Xia R."/>
            <person name="Zhu S."/>
            <person name="Xu C."/>
            <person name="Xu H."/>
            <person name="Xu X."/>
            <person name="Cox K."/>
            <person name="Korf I."/>
            <person name="Meyers B.C."/>
            <person name="Michelmore R.W."/>
        </authorList>
    </citation>
    <scope>NUCLEOTIDE SEQUENCE [LARGE SCALE GENOMIC DNA]</scope>
    <source>
        <strain evidence="2">cv. Salinas</strain>
        <tissue evidence="1">Seedlings</tissue>
    </source>
</reference>
<protein>
    <submittedName>
        <fullName evidence="1">Uncharacterized protein</fullName>
    </submittedName>
</protein>
<organism evidence="1 2">
    <name type="scientific">Lactuca sativa</name>
    <name type="common">Garden lettuce</name>
    <dbReference type="NCBI Taxonomy" id="4236"/>
    <lineage>
        <taxon>Eukaryota</taxon>
        <taxon>Viridiplantae</taxon>
        <taxon>Streptophyta</taxon>
        <taxon>Embryophyta</taxon>
        <taxon>Tracheophyta</taxon>
        <taxon>Spermatophyta</taxon>
        <taxon>Magnoliopsida</taxon>
        <taxon>eudicotyledons</taxon>
        <taxon>Gunneridae</taxon>
        <taxon>Pentapetalae</taxon>
        <taxon>asterids</taxon>
        <taxon>campanulids</taxon>
        <taxon>Asterales</taxon>
        <taxon>Asteraceae</taxon>
        <taxon>Cichorioideae</taxon>
        <taxon>Cichorieae</taxon>
        <taxon>Lactucinae</taxon>
        <taxon>Lactuca</taxon>
    </lineage>
</organism>
<name>A0A9R1X3J8_LACSA</name>
<sequence length="123" mass="14270">MKNVITITRNTIEEDMLNLFKREKVKLKNLLELFPGMISLTTNLWSSNNTNGFLCVTSHFIDEEQKLQKRILSFQYMSPPHKGVCLAETISSLLSDERIDEKLFMITLYNDSSNDTFLYLLKG</sequence>
<dbReference type="AlphaFoldDB" id="A0A9R1X3J8"/>
<keyword evidence="2" id="KW-1185">Reference proteome</keyword>
<dbReference type="SUPFAM" id="SSF53098">
    <property type="entry name" value="Ribonuclease H-like"/>
    <property type="match status" value="1"/>
</dbReference>
<dbReference type="InterPro" id="IPR012337">
    <property type="entry name" value="RNaseH-like_sf"/>
</dbReference>
<comment type="caution">
    <text evidence="1">The sequence shown here is derived from an EMBL/GenBank/DDBJ whole genome shotgun (WGS) entry which is preliminary data.</text>
</comment>
<dbReference type="PANTHER" id="PTHR46481:SF6">
    <property type="entry name" value="ZINC FINGER BED DOMAIN-CONTAINING PROTEIN RICESLEEPER 2-LIKE"/>
    <property type="match status" value="1"/>
</dbReference>
<evidence type="ECO:0000313" key="1">
    <source>
        <dbReference type="EMBL" id="KAJ0197154.1"/>
    </source>
</evidence>
<proteinExistence type="predicted"/>
<dbReference type="Proteomes" id="UP000235145">
    <property type="component" value="Unassembled WGS sequence"/>
</dbReference>
<accession>A0A9R1X3J8</accession>
<dbReference type="EMBL" id="NBSK02000007">
    <property type="protein sequence ID" value="KAJ0197154.1"/>
    <property type="molecule type" value="Genomic_DNA"/>
</dbReference>